<evidence type="ECO:0000259" key="2">
    <source>
        <dbReference type="Pfam" id="PF02608"/>
    </source>
</evidence>
<protein>
    <submittedName>
        <fullName evidence="3">BMP family ABC transporter substrate-binding protein</fullName>
    </submittedName>
</protein>
<name>A0ABZ2K334_9BACT</name>
<feature type="domain" description="ABC transporter substrate-binding protein PnrA-like" evidence="2">
    <location>
        <begin position="1"/>
        <end position="147"/>
    </location>
</feature>
<dbReference type="PANTHER" id="PTHR43208">
    <property type="entry name" value="ABC TRANSPORTER SUBSTRATE-BINDING PROTEIN"/>
    <property type="match status" value="1"/>
</dbReference>
<keyword evidence="4" id="KW-1185">Reference proteome</keyword>
<sequence>MILVGPKNDHGWNESHFESIKKAIAKFPDVKFDYIDKVNPSDRPNSKSAQVADDLIARGSRLVVFSSDDFKDDALETARKHPDVSIIHISGDHAWKEGRNYKNQKNLGNIDGALEPAKMMGGCAAALATESGKIGYLGALANDETRRLVSSAYLGAKHCWEKYRKKPAKELTFKVTWIGFWFNIPGVTLDPTKVVDDYFSGGFDVVMSGLDTPEAAVQSKKAAEAGKRVRFTHHDFKTGCDLSPDTCLGVGYYNWMPAYRDVIRSVREGKFAGEFAWPGPDYRDINGEESSVGFEFGRALGDKKATLEEFIRSLGDKSVVLHTGPLKFQDGSEFLKPGEVATPQKIWYMPQLLEGITGKSQ</sequence>
<gene>
    <name evidence="3" type="ORF">LZC95_30415</name>
</gene>
<dbReference type="RefSeq" id="WP_394841375.1">
    <property type="nucleotide sequence ID" value="NZ_CP089982.1"/>
</dbReference>
<dbReference type="PANTHER" id="PTHR43208:SF1">
    <property type="entry name" value="ABC TRANSPORTER SUBSTRATE-BINDING PROTEIN"/>
    <property type="match status" value="1"/>
</dbReference>
<evidence type="ECO:0000313" key="4">
    <source>
        <dbReference type="Proteomes" id="UP001379533"/>
    </source>
</evidence>
<dbReference type="Gene3D" id="3.40.50.2300">
    <property type="match status" value="2"/>
</dbReference>
<dbReference type="EMBL" id="CP089982">
    <property type="protein sequence ID" value="WXA90756.1"/>
    <property type="molecule type" value="Genomic_DNA"/>
</dbReference>
<reference evidence="3 4" key="1">
    <citation type="submission" date="2021-12" db="EMBL/GenBank/DDBJ databases">
        <title>Discovery of the Pendulisporaceae a myxobacterial family with distinct sporulation behavior and unique specialized metabolism.</title>
        <authorList>
            <person name="Garcia R."/>
            <person name="Popoff A."/>
            <person name="Bader C.D."/>
            <person name="Loehr J."/>
            <person name="Walesch S."/>
            <person name="Walt C."/>
            <person name="Boldt J."/>
            <person name="Bunk B."/>
            <person name="Haeckl F.J.F.P.J."/>
            <person name="Gunesch A.P."/>
            <person name="Birkelbach J."/>
            <person name="Nuebel U."/>
            <person name="Pietschmann T."/>
            <person name="Bach T."/>
            <person name="Mueller R."/>
        </authorList>
    </citation>
    <scope>NUCLEOTIDE SEQUENCE [LARGE SCALE GENOMIC DNA]</scope>
    <source>
        <strain evidence="3 4">MSr12523</strain>
    </source>
</reference>
<proteinExistence type="predicted"/>
<dbReference type="Pfam" id="PF02608">
    <property type="entry name" value="Bmp"/>
    <property type="match status" value="1"/>
</dbReference>
<evidence type="ECO:0000256" key="1">
    <source>
        <dbReference type="ARBA" id="ARBA00022729"/>
    </source>
</evidence>
<dbReference type="InterPro" id="IPR052910">
    <property type="entry name" value="ABC-Purine-Binding"/>
</dbReference>
<evidence type="ECO:0000313" key="3">
    <source>
        <dbReference type="EMBL" id="WXA90756.1"/>
    </source>
</evidence>
<accession>A0ABZ2K334</accession>
<keyword evidence="1" id="KW-0732">Signal</keyword>
<organism evidence="3 4">
    <name type="scientific">Pendulispora brunnea</name>
    <dbReference type="NCBI Taxonomy" id="2905690"/>
    <lineage>
        <taxon>Bacteria</taxon>
        <taxon>Pseudomonadati</taxon>
        <taxon>Myxococcota</taxon>
        <taxon>Myxococcia</taxon>
        <taxon>Myxococcales</taxon>
        <taxon>Sorangiineae</taxon>
        <taxon>Pendulisporaceae</taxon>
        <taxon>Pendulispora</taxon>
    </lineage>
</organism>
<dbReference type="InterPro" id="IPR003760">
    <property type="entry name" value="PnrA-like"/>
</dbReference>
<dbReference type="Proteomes" id="UP001379533">
    <property type="component" value="Chromosome"/>
</dbReference>